<evidence type="ECO:0000256" key="2">
    <source>
        <dbReference type="SAM" id="MobiDB-lite"/>
    </source>
</evidence>
<dbReference type="InterPro" id="IPR026444">
    <property type="entry name" value="Secre_tail"/>
</dbReference>
<dbReference type="RefSeq" id="WP_187560429.1">
    <property type="nucleotide sequence ID" value="NZ_JACGWS010000001.1"/>
</dbReference>
<protein>
    <submittedName>
        <fullName evidence="5">T9SS type A sorting domain-containing protein</fullName>
    </submittedName>
</protein>
<feature type="region of interest" description="Disordered" evidence="2">
    <location>
        <begin position="29"/>
        <end position="48"/>
    </location>
</feature>
<accession>A0ABR7Q4F8</accession>
<proteinExistence type="predicted"/>
<dbReference type="EMBL" id="JACGWS010000001">
    <property type="protein sequence ID" value="MBC8753393.1"/>
    <property type="molecule type" value="Genomic_DNA"/>
</dbReference>
<dbReference type="NCBIfam" id="TIGR04183">
    <property type="entry name" value="Por_Secre_tail"/>
    <property type="match status" value="1"/>
</dbReference>
<evidence type="ECO:0000256" key="1">
    <source>
        <dbReference type="ARBA" id="ARBA00022729"/>
    </source>
</evidence>
<evidence type="ECO:0000256" key="3">
    <source>
        <dbReference type="SAM" id="SignalP"/>
    </source>
</evidence>
<evidence type="ECO:0000259" key="4">
    <source>
        <dbReference type="Pfam" id="PF18962"/>
    </source>
</evidence>
<comment type="caution">
    <text evidence="5">The sequence shown here is derived from an EMBL/GenBank/DDBJ whole genome shotgun (WGS) entry which is preliminary data.</text>
</comment>
<sequence>MKTKLLLLTLLFACFIDFAHSQTTLTLGTDTSSSATRGPFQRSDSGSSSVYSRASILYTATELASLAPSATISQINFDLGSTNIITASGDATMTIYMRNSSATEVVANGSTWTDAINGATIVGTYTFNTTNNFPGAEGFMNFVLSTDFNYTGGALEIAVDWDSSGLVPLDPMTPNVLFSGNGSLNWHWSNTTHQSLNYRAGSSSAPSTLTSRKAQRVNTQIVYNGATTGPTTGQVIGEFPIMDGGMESQTAGNMSSAGSGQAGMAQTEWTVSSTGNSEVRDMTNDAMLARTGDFSAAWAVTPGANNVRMQSPSPTNPTIQTGTAYTVQYFYSAPIDPGNDLDAGIYLNNTSGGVAGNTTDATPFVADTYTKTYREITTGATFNASNWAVARLDGDDNNYTATVRIDDFVVYSGTYDNTAPSDPTAGTYADNSGVAAIGWTAPSGGVDNGGYVVVKYTTAPNADNDPNQNGIYEYGNTITNGTGGLSGTVIYIGTDTSFTDTYVSGNYYKIYAVDKAFNYSNEIVISDATLSLDDTIVSDFKLYPNPSKGILNIQTNTIDSVSVSIYDILGKEVLTADRINNTIDISNLKNGMYIVKMTMNDISITKKIIKE</sequence>
<reference evidence="5 6" key="1">
    <citation type="submission" date="2020-07" db="EMBL/GenBank/DDBJ databases">
        <title>Description of Kordia aestuariivivens sp. nov., isolated from a tidal flat.</title>
        <authorList>
            <person name="Park S."/>
            <person name="Yoon J.-H."/>
        </authorList>
    </citation>
    <scope>NUCLEOTIDE SEQUENCE [LARGE SCALE GENOMIC DNA]</scope>
    <source>
        <strain evidence="5 6">YSTF-M3</strain>
    </source>
</reference>
<evidence type="ECO:0000313" key="6">
    <source>
        <dbReference type="Proteomes" id="UP000619238"/>
    </source>
</evidence>
<gene>
    <name evidence="5" type="ORF">H2O64_01840</name>
</gene>
<feature type="chain" id="PRO_5046344090" evidence="3">
    <location>
        <begin position="20"/>
        <end position="611"/>
    </location>
</feature>
<organism evidence="5 6">
    <name type="scientific">Kordia aestuariivivens</name>
    <dbReference type="NCBI Taxonomy" id="2759037"/>
    <lineage>
        <taxon>Bacteria</taxon>
        <taxon>Pseudomonadati</taxon>
        <taxon>Bacteroidota</taxon>
        <taxon>Flavobacteriia</taxon>
        <taxon>Flavobacteriales</taxon>
        <taxon>Flavobacteriaceae</taxon>
        <taxon>Kordia</taxon>
    </lineage>
</organism>
<dbReference type="Proteomes" id="UP000619238">
    <property type="component" value="Unassembled WGS sequence"/>
</dbReference>
<feature type="signal peptide" evidence="3">
    <location>
        <begin position="1"/>
        <end position="19"/>
    </location>
</feature>
<evidence type="ECO:0000313" key="5">
    <source>
        <dbReference type="EMBL" id="MBC8753393.1"/>
    </source>
</evidence>
<name>A0ABR7Q4F8_9FLAO</name>
<keyword evidence="1 3" id="KW-0732">Signal</keyword>
<dbReference type="Pfam" id="PF18962">
    <property type="entry name" value="Por_Secre_tail"/>
    <property type="match status" value="1"/>
</dbReference>
<keyword evidence="6" id="KW-1185">Reference proteome</keyword>
<feature type="domain" description="Secretion system C-terminal sorting" evidence="4">
    <location>
        <begin position="542"/>
        <end position="609"/>
    </location>
</feature>